<dbReference type="AlphaFoldDB" id="A0A4V3UMS5"/>
<gene>
    <name evidence="1" type="ORF">EYZ11_012141</name>
</gene>
<comment type="caution">
    <text evidence="1">The sequence shown here is derived from an EMBL/GenBank/DDBJ whole genome shotgun (WGS) entry which is preliminary data.</text>
</comment>
<dbReference type="EMBL" id="SOSA01000852">
    <property type="protein sequence ID" value="THC88414.1"/>
    <property type="molecule type" value="Genomic_DNA"/>
</dbReference>
<accession>A0A4V3UMS5</accession>
<keyword evidence="2" id="KW-1185">Reference proteome</keyword>
<protein>
    <submittedName>
        <fullName evidence="1">Uncharacterized protein</fullName>
    </submittedName>
</protein>
<evidence type="ECO:0000313" key="1">
    <source>
        <dbReference type="EMBL" id="THC88414.1"/>
    </source>
</evidence>
<proteinExistence type="predicted"/>
<organism evidence="1 2">
    <name type="scientific">Aspergillus tanneri</name>
    <dbReference type="NCBI Taxonomy" id="1220188"/>
    <lineage>
        <taxon>Eukaryota</taxon>
        <taxon>Fungi</taxon>
        <taxon>Dikarya</taxon>
        <taxon>Ascomycota</taxon>
        <taxon>Pezizomycotina</taxon>
        <taxon>Eurotiomycetes</taxon>
        <taxon>Eurotiomycetidae</taxon>
        <taxon>Eurotiales</taxon>
        <taxon>Aspergillaceae</taxon>
        <taxon>Aspergillus</taxon>
        <taxon>Aspergillus subgen. Circumdati</taxon>
    </lineage>
</organism>
<reference evidence="1 2" key="1">
    <citation type="submission" date="2019-03" db="EMBL/GenBank/DDBJ databases">
        <title>The genome sequence of a newly discovered highly antifungal drug resistant Aspergillus species, Aspergillus tanneri NIH 1004.</title>
        <authorList>
            <person name="Mounaud S."/>
            <person name="Singh I."/>
            <person name="Joardar V."/>
            <person name="Pakala S."/>
            <person name="Pakala S."/>
            <person name="Venepally P."/>
            <person name="Hoover J."/>
            <person name="Nierman W."/>
            <person name="Chung J."/>
            <person name="Losada L."/>
        </authorList>
    </citation>
    <scope>NUCLEOTIDE SEQUENCE [LARGE SCALE GENOMIC DNA]</scope>
    <source>
        <strain evidence="1 2">NIH1004</strain>
    </source>
</reference>
<dbReference type="Proteomes" id="UP000308092">
    <property type="component" value="Unassembled WGS sequence"/>
</dbReference>
<name>A0A4V3UMS5_9EURO</name>
<dbReference type="VEuPathDB" id="FungiDB:EYZ11_012141"/>
<sequence>MIQAFQATALEPVTALLLFYCNRCLSALGEITIGSATHTLEPGKDVQGIADSYLSDESVTVVLY</sequence>
<evidence type="ECO:0000313" key="2">
    <source>
        <dbReference type="Proteomes" id="UP000308092"/>
    </source>
</evidence>